<gene>
    <name evidence="2" type="ORF">GWK47_012648</name>
</gene>
<feature type="compositionally biased region" description="Basic and acidic residues" evidence="1">
    <location>
        <begin position="88"/>
        <end position="112"/>
    </location>
</feature>
<proteinExistence type="predicted"/>
<feature type="compositionally biased region" description="Basic and acidic residues" evidence="1">
    <location>
        <begin position="1"/>
        <end position="12"/>
    </location>
</feature>
<feature type="compositionally biased region" description="Polar residues" evidence="1">
    <location>
        <begin position="253"/>
        <end position="263"/>
    </location>
</feature>
<feature type="compositionally biased region" description="Low complexity" evidence="1">
    <location>
        <begin position="177"/>
        <end position="220"/>
    </location>
</feature>
<dbReference type="EMBL" id="JACEEZ010019986">
    <property type="protein sequence ID" value="KAG0715133.1"/>
    <property type="molecule type" value="Genomic_DNA"/>
</dbReference>
<accession>A0A8J4XUN0</accession>
<evidence type="ECO:0000256" key="1">
    <source>
        <dbReference type="SAM" id="MobiDB-lite"/>
    </source>
</evidence>
<dbReference type="AlphaFoldDB" id="A0A8J4XUN0"/>
<feature type="region of interest" description="Disordered" evidence="1">
    <location>
        <begin position="1"/>
        <end position="116"/>
    </location>
</feature>
<dbReference type="Proteomes" id="UP000770661">
    <property type="component" value="Unassembled WGS sequence"/>
</dbReference>
<feature type="region of interest" description="Disordered" evidence="1">
    <location>
        <begin position="177"/>
        <end position="273"/>
    </location>
</feature>
<sequence length="381" mass="40334">MAGNQGHEDWELRPFSSGTLKKSSSVEILLGTKASRGRLLATSPTSSHGHVTTHNMKGSGRPTNTDKAGTLPPSTTPPSGTSPSVPAQDRDVAKVPAKDSETPKTASGKEKNIAMNPELAGTSSLRPVCEPLPLAGVIPVAPLTLTPVAFTPVTSTAPTPIPLTSKPITSTLVPSISLTTPTTSSPLTSTPLTPKPSTSTPSTSTPATSTPLTSTPSETTKPPPLHINMPQTPPLSRLKNLKEKGSHLPPLVTSHSPEYQSPIGTPKVTPKGTPIIGKRGHVFSVSTPDVMPATGQPLPLISLLAPRGSILDPFELRRKIRPAAGAEGREEPGDWEEEDEPVWQKRLSLLFIPPTEDELEPDKVRRLFCRDSYDGKGVWES</sequence>
<protein>
    <submittedName>
        <fullName evidence="2">Uncharacterized protein</fullName>
    </submittedName>
</protein>
<organism evidence="2 3">
    <name type="scientific">Chionoecetes opilio</name>
    <name type="common">Atlantic snow crab</name>
    <name type="synonym">Cancer opilio</name>
    <dbReference type="NCBI Taxonomy" id="41210"/>
    <lineage>
        <taxon>Eukaryota</taxon>
        <taxon>Metazoa</taxon>
        <taxon>Ecdysozoa</taxon>
        <taxon>Arthropoda</taxon>
        <taxon>Crustacea</taxon>
        <taxon>Multicrustacea</taxon>
        <taxon>Malacostraca</taxon>
        <taxon>Eumalacostraca</taxon>
        <taxon>Eucarida</taxon>
        <taxon>Decapoda</taxon>
        <taxon>Pleocyemata</taxon>
        <taxon>Brachyura</taxon>
        <taxon>Eubrachyura</taxon>
        <taxon>Majoidea</taxon>
        <taxon>Majidae</taxon>
        <taxon>Chionoecetes</taxon>
    </lineage>
</organism>
<name>A0A8J4XUN0_CHIOP</name>
<feature type="compositionally biased region" description="Low complexity" evidence="1">
    <location>
        <begin position="70"/>
        <end position="86"/>
    </location>
</feature>
<reference evidence="2" key="1">
    <citation type="submission" date="2020-07" db="EMBL/GenBank/DDBJ databases">
        <title>The High-quality genome of the commercially important snow crab, Chionoecetes opilio.</title>
        <authorList>
            <person name="Jeong J.-H."/>
            <person name="Ryu S."/>
        </authorList>
    </citation>
    <scope>NUCLEOTIDE SEQUENCE</scope>
    <source>
        <strain evidence="2">MADBK_172401_WGS</strain>
        <tissue evidence="2">Digestive gland</tissue>
    </source>
</reference>
<evidence type="ECO:0000313" key="2">
    <source>
        <dbReference type="EMBL" id="KAG0715133.1"/>
    </source>
</evidence>
<feature type="compositionally biased region" description="Polar residues" evidence="1">
    <location>
        <begin position="42"/>
        <end position="67"/>
    </location>
</feature>
<feature type="compositionally biased region" description="Polar residues" evidence="1">
    <location>
        <begin position="16"/>
        <end position="26"/>
    </location>
</feature>
<comment type="caution">
    <text evidence="2">The sequence shown here is derived from an EMBL/GenBank/DDBJ whole genome shotgun (WGS) entry which is preliminary data.</text>
</comment>
<evidence type="ECO:0000313" key="3">
    <source>
        <dbReference type="Proteomes" id="UP000770661"/>
    </source>
</evidence>
<keyword evidence="3" id="KW-1185">Reference proteome</keyword>